<feature type="non-terminal residue" evidence="1">
    <location>
        <position position="1"/>
    </location>
</feature>
<comment type="caution">
    <text evidence="1">The sequence shown here is derived from an EMBL/GenBank/DDBJ whole genome shotgun (WGS) entry which is preliminary data.</text>
</comment>
<name>A0ABD0NWF9_CIRMR</name>
<reference evidence="1 2" key="1">
    <citation type="submission" date="2024-05" db="EMBL/GenBank/DDBJ databases">
        <title>Genome sequencing and assembly of Indian major carp, Cirrhinus mrigala (Hamilton, 1822).</title>
        <authorList>
            <person name="Mohindra V."/>
            <person name="Chowdhury L.M."/>
            <person name="Lal K."/>
            <person name="Jena J.K."/>
        </authorList>
    </citation>
    <scope>NUCLEOTIDE SEQUENCE [LARGE SCALE GENOMIC DNA]</scope>
    <source>
        <strain evidence="1">CM1030</strain>
        <tissue evidence="1">Blood</tissue>
    </source>
</reference>
<gene>
    <name evidence="1" type="ORF">M9458_040561</name>
</gene>
<protein>
    <submittedName>
        <fullName evidence="1">Uncharacterized protein</fullName>
    </submittedName>
</protein>
<evidence type="ECO:0000313" key="1">
    <source>
        <dbReference type="EMBL" id="KAL0164808.1"/>
    </source>
</evidence>
<proteinExistence type="predicted"/>
<sequence length="97" mass="11747">RSRKRGSVGRRKVIMRWNQQAVLMKTCLWIRFWMQNLQSNLRLRYTQRTVQATQQMTQSLISAMQLTSNCLLWWSGPKEYLISPICLWMIRSFCFEQ</sequence>
<dbReference type="AlphaFoldDB" id="A0ABD0NWF9"/>
<keyword evidence="2" id="KW-1185">Reference proteome</keyword>
<organism evidence="1 2">
    <name type="scientific">Cirrhinus mrigala</name>
    <name type="common">Mrigala</name>
    <dbReference type="NCBI Taxonomy" id="683832"/>
    <lineage>
        <taxon>Eukaryota</taxon>
        <taxon>Metazoa</taxon>
        <taxon>Chordata</taxon>
        <taxon>Craniata</taxon>
        <taxon>Vertebrata</taxon>
        <taxon>Euteleostomi</taxon>
        <taxon>Actinopterygii</taxon>
        <taxon>Neopterygii</taxon>
        <taxon>Teleostei</taxon>
        <taxon>Ostariophysi</taxon>
        <taxon>Cypriniformes</taxon>
        <taxon>Cyprinidae</taxon>
        <taxon>Labeoninae</taxon>
        <taxon>Labeonini</taxon>
        <taxon>Cirrhinus</taxon>
    </lineage>
</organism>
<evidence type="ECO:0000313" key="2">
    <source>
        <dbReference type="Proteomes" id="UP001529510"/>
    </source>
</evidence>
<accession>A0ABD0NWF9</accession>
<dbReference type="EMBL" id="JAMKFB020000020">
    <property type="protein sequence ID" value="KAL0164808.1"/>
    <property type="molecule type" value="Genomic_DNA"/>
</dbReference>
<feature type="non-terminal residue" evidence="1">
    <location>
        <position position="97"/>
    </location>
</feature>
<dbReference type="Proteomes" id="UP001529510">
    <property type="component" value="Unassembled WGS sequence"/>
</dbReference>